<dbReference type="Pfam" id="PF00682">
    <property type="entry name" value="HMGL-like"/>
    <property type="match status" value="2"/>
</dbReference>
<evidence type="ECO:0000259" key="4">
    <source>
        <dbReference type="PROSITE" id="PS50991"/>
    </source>
</evidence>
<comment type="caution">
    <text evidence="5">The sequence shown here is derived from an EMBL/GenBank/DDBJ whole genome shotgun (WGS) entry which is preliminary data.</text>
</comment>
<evidence type="ECO:0000256" key="3">
    <source>
        <dbReference type="RuleBase" id="RU003523"/>
    </source>
</evidence>
<dbReference type="Proteomes" id="UP001050975">
    <property type="component" value="Unassembled WGS sequence"/>
</dbReference>
<dbReference type="PROSITE" id="PS00815">
    <property type="entry name" value="AIPM_HOMOCIT_SYNTH_1"/>
    <property type="match status" value="1"/>
</dbReference>
<feature type="domain" description="Pyruvate carboxyltransferase" evidence="4">
    <location>
        <begin position="14"/>
        <end position="241"/>
    </location>
</feature>
<protein>
    <submittedName>
        <fullName evidence="5">Pyruvate carboxyltransferase</fullName>
    </submittedName>
</protein>
<dbReference type="EMBL" id="BLAY01000015">
    <property type="protein sequence ID" value="GET36617.1"/>
    <property type="molecule type" value="Genomic_DNA"/>
</dbReference>
<dbReference type="PANTHER" id="PTHR42880">
    <property type="entry name" value="HOMOCITRATE SYNTHASE"/>
    <property type="match status" value="1"/>
</dbReference>
<keyword evidence="5" id="KW-0670">Pyruvate</keyword>
<keyword evidence="1" id="KW-0963">Cytoplasm</keyword>
<keyword evidence="2 3" id="KW-0808">Transferase</keyword>
<gene>
    <name evidence="5" type="ORF">MiSe_13680</name>
</gene>
<dbReference type="GO" id="GO:0046912">
    <property type="term" value="F:acyltransferase activity, acyl groups converted into alkyl on transfer"/>
    <property type="evidence" value="ECO:0007669"/>
    <property type="project" value="InterPro"/>
</dbReference>
<dbReference type="InterPro" id="IPR013785">
    <property type="entry name" value="Aldolase_TIM"/>
</dbReference>
<organism evidence="5 6">
    <name type="scientific">Microseira wollei NIES-4236</name>
    <dbReference type="NCBI Taxonomy" id="2530354"/>
    <lineage>
        <taxon>Bacteria</taxon>
        <taxon>Bacillati</taxon>
        <taxon>Cyanobacteriota</taxon>
        <taxon>Cyanophyceae</taxon>
        <taxon>Oscillatoriophycideae</taxon>
        <taxon>Aerosakkonematales</taxon>
        <taxon>Aerosakkonemataceae</taxon>
        <taxon>Microseira</taxon>
    </lineage>
</organism>
<evidence type="ECO:0000256" key="1">
    <source>
        <dbReference type="ARBA" id="ARBA00022490"/>
    </source>
</evidence>
<dbReference type="SUPFAM" id="SSF51569">
    <property type="entry name" value="Aldolase"/>
    <property type="match status" value="1"/>
</dbReference>
<sequence length="241" mass="27595">MHNLYNIRMKNLRLKIYDETLRDGEQQVGVFFQEETKRHLAHIINQTGVAQIDIMPGIHKTEERLVKTLVAEGLGSKVAAATMMDKEFIDQSQACGVKEIILFYAVSDRLLFLRDTEVCHNPSFKGKTVDDDIPKAVIHKVRQNMIDKVLKNLRYAKEIGLKVCFAAEDASRADFDFLVECICTFRPYLEHFLLCDTVGVLSPEKTFVWIQELLLHTEYSPLVVHFHNDLGMALENTIQAV</sequence>
<dbReference type="AlphaFoldDB" id="A0AAV3X1L0"/>
<dbReference type="PROSITE" id="PS50991">
    <property type="entry name" value="PYR_CT"/>
    <property type="match status" value="1"/>
</dbReference>
<evidence type="ECO:0000313" key="5">
    <source>
        <dbReference type="EMBL" id="GET36617.1"/>
    </source>
</evidence>
<comment type="similarity">
    <text evidence="3">Belongs to the alpha-IPM synthase/homocitrate synthase family.</text>
</comment>
<evidence type="ECO:0000313" key="6">
    <source>
        <dbReference type="Proteomes" id="UP001050975"/>
    </source>
</evidence>
<keyword evidence="6" id="KW-1185">Reference proteome</keyword>
<dbReference type="GO" id="GO:0019752">
    <property type="term" value="P:carboxylic acid metabolic process"/>
    <property type="evidence" value="ECO:0007669"/>
    <property type="project" value="InterPro"/>
</dbReference>
<dbReference type="Gene3D" id="3.20.20.70">
    <property type="entry name" value="Aldolase class I"/>
    <property type="match status" value="1"/>
</dbReference>
<reference evidence="5" key="1">
    <citation type="submission" date="2019-10" db="EMBL/GenBank/DDBJ databases">
        <title>Draft genome sequece of Microseira wollei NIES-4236.</title>
        <authorList>
            <person name="Yamaguchi H."/>
            <person name="Suzuki S."/>
            <person name="Kawachi M."/>
        </authorList>
    </citation>
    <scope>NUCLEOTIDE SEQUENCE</scope>
    <source>
        <strain evidence="5">NIES-4236</strain>
    </source>
</reference>
<dbReference type="InterPro" id="IPR000891">
    <property type="entry name" value="PYR_CT"/>
</dbReference>
<accession>A0AAV3X1L0</accession>
<dbReference type="InterPro" id="IPR002034">
    <property type="entry name" value="AIPM/Hcit_synth_CS"/>
</dbReference>
<proteinExistence type="inferred from homology"/>
<evidence type="ECO:0000256" key="2">
    <source>
        <dbReference type="ARBA" id="ARBA00022679"/>
    </source>
</evidence>
<name>A0AAV3X1L0_9CYAN</name>
<dbReference type="PANTHER" id="PTHR42880:SF1">
    <property type="entry name" value="ISOPROPYLMALATE_HOMOCITRATE_CITRAMALATE SYNTHASE FAMILY PROTEIN"/>
    <property type="match status" value="1"/>
</dbReference>